<evidence type="ECO:0000313" key="4">
    <source>
        <dbReference type="Proteomes" id="UP000622580"/>
    </source>
</evidence>
<dbReference type="PANTHER" id="PTHR12289:SF41">
    <property type="entry name" value="FAILED AXON CONNECTIONS-RELATED"/>
    <property type="match status" value="1"/>
</dbReference>
<gene>
    <name evidence="3" type="ORF">JKL49_05625</name>
</gene>
<name>A0A941CZP2_9CAUL</name>
<dbReference type="SFLD" id="SFLDG01200">
    <property type="entry name" value="SUF1.1"/>
    <property type="match status" value="1"/>
</dbReference>
<dbReference type="InterPro" id="IPR026928">
    <property type="entry name" value="FAX/IsoI-like"/>
</dbReference>
<feature type="domain" description="Metaxin glutathione S-transferase" evidence="1">
    <location>
        <begin position="164"/>
        <end position="225"/>
    </location>
</feature>
<comment type="caution">
    <text evidence="3">The sequence shown here is derived from an EMBL/GenBank/DDBJ whole genome shotgun (WGS) entry which is preliminary data.</text>
</comment>
<dbReference type="AlphaFoldDB" id="A0A941CZP2"/>
<accession>A0A941CZP2</accession>
<sequence>MITLYACGEGFGLPEVSPYVTKSEIHLQMAGVAYVKVQGWREDSPKGQLPYIEDASEKIADSTFIRGHLEARYGVDLDAGLDTVQRAQAWAIERMCENHLAWTSGYFRFLLPENFDKGPAHWFDTAPETARPVLKAQLLEAVSANIRAVGVGRHSEHEILALAARSLMALDALLGDKPFMMGDEPTSVDAFVFATLAGMLTPFFDSPLRRRAERFPRLVCYTSRMMARFYPDFARAQADEAIAA</sequence>
<dbReference type="SFLD" id="SFLDS00019">
    <property type="entry name" value="Glutathione_Transferase_(cytos"/>
    <property type="match status" value="1"/>
</dbReference>
<organism evidence="3 4">
    <name type="scientific">Phenylobacterium glaciei</name>
    <dbReference type="NCBI Taxonomy" id="2803784"/>
    <lineage>
        <taxon>Bacteria</taxon>
        <taxon>Pseudomonadati</taxon>
        <taxon>Pseudomonadota</taxon>
        <taxon>Alphaproteobacteria</taxon>
        <taxon>Caulobacterales</taxon>
        <taxon>Caulobacteraceae</taxon>
        <taxon>Phenylobacterium</taxon>
    </lineage>
</organism>
<protein>
    <submittedName>
        <fullName evidence="3">Glutathione S-transferase family protein</fullName>
    </submittedName>
</protein>
<dbReference type="Proteomes" id="UP000622580">
    <property type="component" value="Unassembled WGS sequence"/>
</dbReference>
<reference evidence="3" key="1">
    <citation type="submission" date="2021-04" db="EMBL/GenBank/DDBJ databases">
        <title>Draft genome assembly of strain Phenylobacterium sp. 20VBR1 using MiniION and Illumina platforms.</title>
        <authorList>
            <person name="Thomas F.A."/>
            <person name="Krishnan K.P."/>
            <person name="Sinha R.K."/>
        </authorList>
    </citation>
    <scope>NUCLEOTIDE SEQUENCE</scope>
    <source>
        <strain evidence="3">20VBR1</strain>
    </source>
</reference>
<dbReference type="SUPFAM" id="SSF47616">
    <property type="entry name" value="GST C-terminal domain-like"/>
    <property type="match status" value="1"/>
</dbReference>
<dbReference type="InterPro" id="IPR036249">
    <property type="entry name" value="Thioredoxin-like_sf"/>
</dbReference>
<dbReference type="InterPro" id="IPR040079">
    <property type="entry name" value="Glutathione_S-Trfase"/>
</dbReference>
<dbReference type="SFLD" id="SFLDG01180">
    <property type="entry name" value="SUF1"/>
    <property type="match status" value="1"/>
</dbReference>
<dbReference type="Gene3D" id="1.20.1050.10">
    <property type="match status" value="1"/>
</dbReference>
<dbReference type="EMBL" id="JAGSGD010000001">
    <property type="protein sequence ID" value="MBR7618862.1"/>
    <property type="molecule type" value="Genomic_DNA"/>
</dbReference>
<dbReference type="PANTHER" id="PTHR12289">
    <property type="entry name" value="METAXIN RELATED"/>
    <property type="match status" value="1"/>
</dbReference>
<dbReference type="Pfam" id="PF17172">
    <property type="entry name" value="GST_N_4"/>
    <property type="match status" value="1"/>
</dbReference>
<proteinExistence type="predicted"/>
<dbReference type="Pfam" id="PF17171">
    <property type="entry name" value="GST_C_6"/>
    <property type="match status" value="1"/>
</dbReference>
<dbReference type="InterPro" id="IPR033468">
    <property type="entry name" value="Metaxin_GST"/>
</dbReference>
<dbReference type="SUPFAM" id="SSF52833">
    <property type="entry name" value="Thioredoxin-like"/>
    <property type="match status" value="1"/>
</dbReference>
<dbReference type="InterPro" id="IPR012336">
    <property type="entry name" value="Thioredoxin-like_fold"/>
</dbReference>
<dbReference type="CDD" id="cd03193">
    <property type="entry name" value="GST_C_Metaxin"/>
    <property type="match status" value="1"/>
</dbReference>
<dbReference type="Gene3D" id="3.40.30.10">
    <property type="entry name" value="Glutaredoxin"/>
    <property type="match status" value="1"/>
</dbReference>
<dbReference type="InterPro" id="IPR050931">
    <property type="entry name" value="Mito_Protein_Transport_Metaxin"/>
</dbReference>
<evidence type="ECO:0000259" key="1">
    <source>
        <dbReference type="Pfam" id="PF17171"/>
    </source>
</evidence>
<dbReference type="InterPro" id="IPR036282">
    <property type="entry name" value="Glutathione-S-Trfase_C_sf"/>
</dbReference>
<feature type="domain" description="Thioredoxin-like fold" evidence="2">
    <location>
        <begin position="18"/>
        <end position="114"/>
    </location>
</feature>
<keyword evidence="4" id="KW-1185">Reference proteome</keyword>
<evidence type="ECO:0000313" key="3">
    <source>
        <dbReference type="EMBL" id="MBR7618862.1"/>
    </source>
</evidence>
<evidence type="ECO:0000259" key="2">
    <source>
        <dbReference type="Pfam" id="PF17172"/>
    </source>
</evidence>